<feature type="transmembrane region" description="Helical" evidence="1">
    <location>
        <begin position="30"/>
        <end position="51"/>
    </location>
</feature>
<evidence type="ECO:0000313" key="2">
    <source>
        <dbReference type="EMBL" id="MFC7204902.1"/>
    </source>
</evidence>
<dbReference type="EMBL" id="JBHTAA010000005">
    <property type="protein sequence ID" value="MFC7204902.1"/>
    <property type="molecule type" value="Genomic_DNA"/>
</dbReference>
<sequence length="87" mass="9520">MPSNELSPEEQYELTYRATKNALWDVLGTAVYLAFLIVAASIGLFTLFFPAVLNLSQNPNRPVLLGAAAVGVLIFGVAGYRIYQLTR</sequence>
<organism evidence="2 3">
    <name type="scientific">Haloferax namakaokahaiae</name>
    <dbReference type="NCBI Taxonomy" id="1748331"/>
    <lineage>
        <taxon>Archaea</taxon>
        <taxon>Methanobacteriati</taxon>
        <taxon>Methanobacteriota</taxon>
        <taxon>Stenosarchaea group</taxon>
        <taxon>Halobacteria</taxon>
        <taxon>Halobacteriales</taxon>
        <taxon>Haloferacaceae</taxon>
        <taxon>Haloferax</taxon>
    </lineage>
</organism>
<keyword evidence="1" id="KW-0472">Membrane</keyword>
<name>A0ABD5ZI16_9EURY</name>
<comment type="caution">
    <text evidence="2">The sequence shown here is derived from an EMBL/GenBank/DDBJ whole genome shotgun (WGS) entry which is preliminary data.</text>
</comment>
<reference evidence="2 3" key="1">
    <citation type="journal article" date="2019" name="Int. J. Syst. Evol. Microbiol.">
        <title>The Global Catalogue of Microorganisms (GCM) 10K type strain sequencing project: providing services to taxonomists for standard genome sequencing and annotation.</title>
        <authorList>
            <consortium name="The Broad Institute Genomics Platform"/>
            <consortium name="The Broad Institute Genome Sequencing Center for Infectious Disease"/>
            <person name="Wu L."/>
            <person name="Ma J."/>
        </authorList>
    </citation>
    <scope>NUCLEOTIDE SEQUENCE [LARGE SCALE GENOMIC DNA]</scope>
    <source>
        <strain evidence="2 3">DSM 29988</strain>
    </source>
</reference>
<feature type="transmembrane region" description="Helical" evidence="1">
    <location>
        <begin position="63"/>
        <end position="83"/>
    </location>
</feature>
<gene>
    <name evidence="2" type="ORF">ACFQJC_15400</name>
</gene>
<keyword evidence="3" id="KW-1185">Reference proteome</keyword>
<dbReference type="AlphaFoldDB" id="A0ABD5ZI16"/>
<accession>A0ABD5ZI16</accession>
<dbReference type="RefSeq" id="WP_390225006.1">
    <property type="nucleotide sequence ID" value="NZ_JBHTAA010000005.1"/>
</dbReference>
<proteinExistence type="predicted"/>
<keyword evidence="1" id="KW-0812">Transmembrane</keyword>
<keyword evidence="1" id="KW-1133">Transmembrane helix</keyword>
<evidence type="ECO:0000256" key="1">
    <source>
        <dbReference type="SAM" id="Phobius"/>
    </source>
</evidence>
<dbReference type="Proteomes" id="UP001596481">
    <property type="component" value="Unassembled WGS sequence"/>
</dbReference>
<evidence type="ECO:0000313" key="3">
    <source>
        <dbReference type="Proteomes" id="UP001596481"/>
    </source>
</evidence>
<protein>
    <submittedName>
        <fullName evidence="2">Uncharacterized protein</fullName>
    </submittedName>
</protein>